<dbReference type="AlphaFoldDB" id="A0A0A9HKS9"/>
<protein>
    <submittedName>
        <fullName evidence="1">Uncharacterized protein</fullName>
    </submittedName>
</protein>
<evidence type="ECO:0000313" key="1">
    <source>
        <dbReference type="EMBL" id="JAE37357.1"/>
    </source>
</evidence>
<dbReference type="EMBL" id="GBRH01160539">
    <property type="protein sequence ID" value="JAE37357.1"/>
    <property type="molecule type" value="Transcribed_RNA"/>
</dbReference>
<accession>A0A0A9HKS9</accession>
<name>A0A0A9HKS9_ARUDO</name>
<proteinExistence type="predicted"/>
<reference evidence="1" key="1">
    <citation type="submission" date="2014-09" db="EMBL/GenBank/DDBJ databases">
        <authorList>
            <person name="Magalhaes I.L.F."/>
            <person name="Oliveira U."/>
            <person name="Santos F.R."/>
            <person name="Vidigal T.H.D.A."/>
            <person name="Brescovit A.D."/>
            <person name="Santos A.J."/>
        </authorList>
    </citation>
    <scope>NUCLEOTIDE SEQUENCE</scope>
    <source>
        <tissue evidence="1">Shoot tissue taken approximately 20 cm above the soil surface</tissue>
    </source>
</reference>
<sequence length="47" mass="5330">MLYRCQGRSSRKETSEAEAVDINLLVEHVQYHSEGPVLKPHLIQPLG</sequence>
<reference evidence="1" key="2">
    <citation type="journal article" date="2015" name="Data Brief">
        <title>Shoot transcriptome of the giant reed, Arundo donax.</title>
        <authorList>
            <person name="Barrero R.A."/>
            <person name="Guerrero F.D."/>
            <person name="Moolhuijzen P."/>
            <person name="Goolsby J.A."/>
            <person name="Tidwell J."/>
            <person name="Bellgard S.E."/>
            <person name="Bellgard M.I."/>
        </authorList>
    </citation>
    <scope>NUCLEOTIDE SEQUENCE</scope>
    <source>
        <tissue evidence="1">Shoot tissue taken approximately 20 cm above the soil surface</tissue>
    </source>
</reference>
<organism evidence="1">
    <name type="scientific">Arundo donax</name>
    <name type="common">Giant reed</name>
    <name type="synonym">Donax arundinaceus</name>
    <dbReference type="NCBI Taxonomy" id="35708"/>
    <lineage>
        <taxon>Eukaryota</taxon>
        <taxon>Viridiplantae</taxon>
        <taxon>Streptophyta</taxon>
        <taxon>Embryophyta</taxon>
        <taxon>Tracheophyta</taxon>
        <taxon>Spermatophyta</taxon>
        <taxon>Magnoliopsida</taxon>
        <taxon>Liliopsida</taxon>
        <taxon>Poales</taxon>
        <taxon>Poaceae</taxon>
        <taxon>PACMAD clade</taxon>
        <taxon>Arundinoideae</taxon>
        <taxon>Arundineae</taxon>
        <taxon>Arundo</taxon>
    </lineage>
</organism>